<dbReference type="PANTHER" id="PTHR43537:SF5">
    <property type="entry name" value="UXU OPERON TRANSCRIPTIONAL REGULATOR"/>
    <property type="match status" value="1"/>
</dbReference>
<dbReference type="InterPro" id="IPR011711">
    <property type="entry name" value="GntR_C"/>
</dbReference>
<comment type="caution">
    <text evidence="5">The sequence shown here is derived from an EMBL/GenBank/DDBJ whole genome shotgun (WGS) entry which is preliminary data.</text>
</comment>
<name>A0A4U0RGL0_9ACTN</name>
<dbReference type="PANTHER" id="PTHR43537">
    <property type="entry name" value="TRANSCRIPTIONAL REGULATOR, GNTR FAMILY"/>
    <property type="match status" value="1"/>
</dbReference>
<dbReference type="InterPro" id="IPR008920">
    <property type="entry name" value="TF_FadR/GntR_C"/>
</dbReference>
<evidence type="ECO:0000313" key="6">
    <source>
        <dbReference type="Proteomes" id="UP000305778"/>
    </source>
</evidence>
<dbReference type="CDD" id="cd07377">
    <property type="entry name" value="WHTH_GntR"/>
    <property type="match status" value="1"/>
</dbReference>
<evidence type="ECO:0000259" key="4">
    <source>
        <dbReference type="PROSITE" id="PS50949"/>
    </source>
</evidence>
<dbReference type="OrthoDB" id="4535513at2"/>
<sequence length="275" mass="29647">MRVMAMSQPPAKLYRGRVADQIVEDLRSQILSGALPDGARLPSERELAANYDVSSPTVREAVRVLTAMGLLSTRNGSRTIVTADGDTLLALSIASVVQFEKISAMDVLGLLGALNAYAVELAVERASDEDIAALRSAAEQAAEIVDVESAAAALKHYFVTLSAISHNPLLAALCRFITEIQIGLAVELSGGSTEDWQRVAGFLHKTRMDIVEAIAQRDSALAVELIRDYHQKVIKRTQSSARAKEIKETDPGLTALLSTWLRANVGLGSALDRRR</sequence>
<evidence type="ECO:0000256" key="2">
    <source>
        <dbReference type="ARBA" id="ARBA00023125"/>
    </source>
</evidence>
<dbReference type="Proteomes" id="UP000305778">
    <property type="component" value="Unassembled WGS sequence"/>
</dbReference>
<dbReference type="InterPro" id="IPR036388">
    <property type="entry name" value="WH-like_DNA-bd_sf"/>
</dbReference>
<feature type="domain" description="HTH gntR-type" evidence="4">
    <location>
        <begin position="16"/>
        <end position="84"/>
    </location>
</feature>
<dbReference type="Pfam" id="PF00392">
    <property type="entry name" value="GntR"/>
    <property type="match status" value="1"/>
</dbReference>
<dbReference type="Gene3D" id="1.10.10.10">
    <property type="entry name" value="Winged helix-like DNA-binding domain superfamily/Winged helix DNA-binding domain"/>
    <property type="match status" value="1"/>
</dbReference>
<dbReference type="AlphaFoldDB" id="A0A4U0RGL0"/>
<keyword evidence="1" id="KW-0805">Transcription regulation</keyword>
<evidence type="ECO:0000256" key="3">
    <source>
        <dbReference type="ARBA" id="ARBA00023163"/>
    </source>
</evidence>
<dbReference type="EMBL" id="SUMC01000206">
    <property type="protein sequence ID" value="TJZ94683.1"/>
    <property type="molecule type" value="Genomic_DNA"/>
</dbReference>
<dbReference type="SMART" id="SM00895">
    <property type="entry name" value="FCD"/>
    <property type="match status" value="1"/>
</dbReference>
<evidence type="ECO:0000256" key="1">
    <source>
        <dbReference type="ARBA" id="ARBA00023015"/>
    </source>
</evidence>
<gene>
    <name evidence="5" type="ORF">FCI23_53190</name>
</gene>
<dbReference type="Gene3D" id="1.20.120.530">
    <property type="entry name" value="GntR ligand-binding domain-like"/>
    <property type="match status" value="1"/>
</dbReference>
<dbReference type="PRINTS" id="PR00035">
    <property type="entry name" value="HTHGNTR"/>
</dbReference>
<dbReference type="SUPFAM" id="SSF46785">
    <property type="entry name" value="Winged helix' DNA-binding domain"/>
    <property type="match status" value="1"/>
</dbReference>
<proteinExistence type="predicted"/>
<dbReference type="InterPro" id="IPR000524">
    <property type="entry name" value="Tscrpt_reg_HTH_GntR"/>
</dbReference>
<dbReference type="SUPFAM" id="SSF48008">
    <property type="entry name" value="GntR ligand-binding domain-like"/>
    <property type="match status" value="1"/>
</dbReference>
<accession>A0A4U0RGL0</accession>
<dbReference type="SMART" id="SM00345">
    <property type="entry name" value="HTH_GNTR"/>
    <property type="match status" value="1"/>
</dbReference>
<dbReference type="PROSITE" id="PS50949">
    <property type="entry name" value="HTH_GNTR"/>
    <property type="match status" value="1"/>
</dbReference>
<organism evidence="5 6">
    <name type="scientific">Actinacidiphila oryziradicis</name>
    <dbReference type="NCBI Taxonomy" id="2571141"/>
    <lineage>
        <taxon>Bacteria</taxon>
        <taxon>Bacillati</taxon>
        <taxon>Actinomycetota</taxon>
        <taxon>Actinomycetes</taxon>
        <taxon>Kitasatosporales</taxon>
        <taxon>Streptomycetaceae</taxon>
        <taxon>Actinacidiphila</taxon>
    </lineage>
</organism>
<keyword evidence="2" id="KW-0238">DNA-binding</keyword>
<reference evidence="5 6" key="1">
    <citation type="submission" date="2019-04" db="EMBL/GenBank/DDBJ databases">
        <title>Streptomyces oryziradicis sp. nov., a novel actinomycete isolated from rhizosphere soil of rice (Oryza sativa L.).</title>
        <authorList>
            <person name="Li C."/>
        </authorList>
    </citation>
    <scope>NUCLEOTIDE SEQUENCE [LARGE SCALE GENOMIC DNA]</scope>
    <source>
        <strain evidence="5 6">NEAU-C40</strain>
    </source>
</reference>
<keyword evidence="3" id="KW-0804">Transcription</keyword>
<protein>
    <submittedName>
        <fullName evidence="5">FadR family transcriptional regulator</fullName>
    </submittedName>
</protein>
<dbReference type="InterPro" id="IPR036390">
    <property type="entry name" value="WH_DNA-bd_sf"/>
</dbReference>
<dbReference type="Pfam" id="PF07729">
    <property type="entry name" value="FCD"/>
    <property type="match status" value="1"/>
</dbReference>
<dbReference type="GO" id="GO:0003700">
    <property type="term" value="F:DNA-binding transcription factor activity"/>
    <property type="evidence" value="ECO:0007669"/>
    <property type="project" value="InterPro"/>
</dbReference>
<evidence type="ECO:0000313" key="5">
    <source>
        <dbReference type="EMBL" id="TJZ94683.1"/>
    </source>
</evidence>
<dbReference type="GO" id="GO:0003677">
    <property type="term" value="F:DNA binding"/>
    <property type="evidence" value="ECO:0007669"/>
    <property type="project" value="UniProtKB-KW"/>
</dbReference>
<keyword evidence="6" id="KW-1185">Reference proteome</keyword>